<reference evidence="1 2" key="1">
    <citation type="journal article" date="2014" name="Appl. Environ. Microbiol.">
        <title>Insights into the Microbial Degradation of Rubber and Gutta-Percha by Analysis of the Complete Genome of Nocardia nova SH22a.</title>
        <authorList>
            <person name="Luo Q."/>
            <person name="Hiessl S."/>
            <person name="Poehlein A."/>
            <person name="Daniel R."/>
            <person name="Steinbuchel A."/>
        </authorList>
    </citation>
    <scope>NUCLEOTIDE SEQUENCE [LARGE SCALE GENOMIC DNA]</scope>
    <source>
        <strain evidence="1">SH22a</strain>
    </source>
</reference>
<dbReference type="Proteomes" id="UP000019150">
    <property type="component" value="Chromosome"/>
</dbReference>
<organism evidence="1 2">
    <name type="scientific">Nocardia nova SH22a</name>
    <dbReference type="NCBI Taxonomy" id="1415166"/>
    <lineage>
        <taxon>Bacteria</taxon>
        <taxon>Bacillati</taxon>
        <taxon>Actinomycetota</taxon>
        <taxon>Actinomycetes</taxon>
        <taxon>Mycobacteriales</taxon>
        <taxon>Nocardiaceae</taxon>
        <taxon>Nocardia</taxon>
    </lineage>
</organism>
<gene>
    <name evidence="1" type="ORF">NONO_c15990</name>
</gene>
<proteinExistence type="predicted"/>
<accession>W5TAP9</accession>
<dbReference type="AlphaFoldDB" id="W5TAP9"/>
<dbReference type="PATRIC" id="fig|1415166.3.peg.1626"/>
<evidence type="ECO:0000313" key="2">
    <source>
        <dbReference type="Proteomes" id="UP000019150"/>
    </source>
</evidence>
<dbReference type="HOGENOM" id="CLU_1641980_0_0_11"/>
<dbReference type="RefSeq" id="WP_025347910.1">
    <property type="nucleotide sequence ID" value="NZ_CP006850.1"/>
</dbReference>
<dbReference type="eggNOG" id="ENOG5032DCX">
    <property type="taxonomic scope" value="Bacteria"/>
</dbReference>
<dbReference type="KEGG" id="nno:NONO_c15990"/>
<evidence type="ECO:0000313" key="1">
    <source>
        <dbReference type="EMBL" id="AHH16400.1"/>
    </source>
</evidence>
<keyword evidence="2" id="KW-1185">Reference proteome</keyword>
<protein>
    <submittedName>
        <fullName evidence="1">Uncharacterized protein</fullName>
    </submittedName>
</protein>
<dbReference type="STRING" id="1415166.NONO_c15990"/>
<name>W5TAP9_9NOCA</name>
<sequence length="161" mass="16004">MSIWKDLTVAATSAVPVVGPLLGGAVDGIWTGVETGSWEAGLKAGGVTAAIGLIPGAPLLKGATIGGALGKMAFSKGVGKWLIGKAPGFLSGIAARGAGTGLQRSAGRALGRGVFGGLSSHFYNPGENQPTPKPKYLPTRYIEPDDTYSIVGGASGSVQAV</sequence>
<dbReference type="EMBL" id="CP006850">
    <property type="protein sequence ID" value="AHH16400.1"/>
    <property type="molecule type" value="Genomic_DNA"/>
</dbReference>